<name>C5ZYZ8_9HELI</name>
<dbReference type="STRING" id="537970.HCAN_0539"/>
<dbReference type="eggNOG" id="COG2165">
    <property type="taxonomic scope" value="Bacteria"/>
</dbReference>
<reference evidence="2 3" key="1">
    <citation type="journal article" date="2009" name="J. Bacteriol.">
        <title>Genome sequence of the emerging pathogen Helicobacter canadensis.</title>
        <authorList>
            <person name="Loman N.J."/>
            <person name="Snyder L.A."/>
            <person name="Linton J.D."/>
            <person name="Langdon R."/>
            <person name="Lawson A.J."/>
            <person name="Weinstock G.M."/>
            <person name="Wren B.W."/>
            <person name="Pallen M.J."/>
        </authorList>
    </citation>
    <scope>NUCLEOTIDE SEQUENCE [LARGE SCALE GENOMIC DNA]</scope>
    <source>
        <strain evidence="2 3">MIT 98-5491</strain>
    </source>
</reference>
<dbReference type="HOGENOM" id="CLU_1193494_0_0_7"/>
<organism evidence="2 3">
    <name type="scientific">Helicobacter canadensis MIT 98-5491</name>
    <dbReference type="NCBI Taxonomy" id="537970"/>
    <lineage>
        <taxon>Bacteria</taxon>
        <taxon>Pseudomonadati</taxon>
        <taxon>Campylobacterota</taxon>
        <taxon>Epsilonproteobacteria</taxon>
        <taxon>Campylobacterales</taxon>
        <taxon>Helicobacteraceae</taxon>
        <taxon>Helicobacter</taxon>
    </lineage>
</organism>
<protein>
    <recommendedName>
        <fullName evidence="4">Prepilin-type N-terminal cleavage/methylation domain-containing protein</fullName>
    </recommendedName>
</protein>
<dbReference type="NCBIfam" id="TIGR02532">
    <property type="entry name" value="IV_pilin_GFxxxE"/>
    <property type="match status" value="1"/>
</dbReference>
<sequence>MAKKLPHFMFNKAFSLFEILLVLGILGILSGVGYLFYPKSALNLAQEQIVNHLNYTRFLALNASKDITQSLFCQSDFCQDERSRFEESYWRLQFSNLKNIEWAYSIFSDSARSSKTKNFDDRPMDSFEVARDPMSGKYLSVYTYNNTKFANTLREGDLSISKRYGVSKVQMYGGCGNQSGGRAIFDNRGFLRCKKTGEKVSFPTKEVVLELSDHFGNSLRVCIFENGLVKKC</sequence>
<keyword evidence="3" id="KW-1185">Reference proteome</keyword>
<feature type="transmembrane region" description="Helical" evidence="1">
    <location>
        <begin position="12"/>
        <end position="37"/>
    </location>
</feature>
<dbReference type="Proteomes" id="UP000007032">
    <property type="component" value="Chromosome"/>
</dbReference>
<dbReference type="AlphaFoldDB" id="C5ZYZ8"/>
<keyword evidence="1" id="KW-0472">Membrane</keyword>
<evidence type="ECO:0000313" key="2">
    <source>
        <dbReference type="EMBL" id="EES89256.1"/>
    </source>
</evidence>
<dbReference type="EMBL" id="CM000776">
    <property type="protein sequence ID" value="EES89256.1"/>
    <property type="molecule type" value="Genomic_DNA"/>
</dbReference>
<proteinExistence type="predicted"/>
<keyword evidence="1" id="KW-0812">Transmembrane</keyword>
<gene>
    <name evidence="2" type="ORF">HCAN_0539</name>
</gene>
<evidence type="ECO:0008006" key="4">
    <source>
        <dbReference type="Google" id="ProtNLM"/>
    </source>
</evidence>
<accession>C5ZYZ8</accession>
<keyword evidence="1" id="KW-1133">Transmembrane helix</keyword>
<evidence type="ECO:0000256" key="1">
    <source>
        <dbReference type="SAM" id="Phobius"/>
    </source>
</evidence>
<evidence type="ECO:0000313" key="3">
    <source>
        <dbReference type="Proteomes" id="UP000007032"/>
    </source>
</evidence>
<dbReference type="InterPro" id="IPR012902">
    <property type="entry name" value="N_methyl_site"/>
</dbReference>
<dbReference type="OrthoDB" id="5363195at2"/>